<dbReference type="AlphaFoldDB" id="A0A4R3KRD3"/>
<dbReference type="GO" id="GO:0004401">
    <property type="term" value="F:histidinol-phosphatase activity"/>
    <property type="evidence" value="ECO:0007669"/>
    <property type="project" value="UniProtKB-UniRule"/>
</dbReference>
<comment type="catalytic activity">
    <reaction evidence="7 8">
        <text>L-histidinol phosphate + H2O = L-histidinol + phosphate</text>
        <dbReference type="Rhea" id="RHEA:14465"/>
        <dbReference type="ChEBI" id="CHEBI:15377"/>
        <dbReference type="ChEBI" id="CHEBI:43474"/>
        <dbReference type="ChEBI" id="CHEBI:57699"/>
        <dbReference type="ChEBI" id="CHEBI:57980"/>
        <dbReference type="EC" id="3.1.3.15"/>
    </reaction>
</comment>
<dbReference type="InterPro" id="IPR016195">
    <property type="entry name" value="Pol/histidinol_Pase-like"/>
</dbReference>
<comment type="similarity">
    <text evidence="2 8">Belongs to the PHP hydrolase family. HisK subfamily.</text>
</comment>
<dbReference type="Pfam" id="PF02811">
    <property type="entry name" value="PHP"/>
    <property type="match status" value="1"/>
</dbReference>
<comment type="caution">
    <text evidence="10">The sequence shown here is derived from an EMBL/GenBank/DDBJ whole genome shotgun (WGS) entry which is preliminary data.</text>
</comment>
<dbReference type="OrthoDB" id="9775255at2"/>
<evidence type="ECO:0000256" key="8">
    <source>
        <dbReference type="RuleBase" id="RU366003"/>
    </source>
</evidence>
<evidence type="ECO:0000256" key="6">
    <source>
        <dbReference type="ARBA" id="ARBA00023102"/>
    </source>
</evidence>
<organism evidence="10 11">
    <name type="scientific">Keratinibaculum paraultunense</name>
    <dbReference type="NCBI Taxonomy" id="1278232"/>
    <lineage>
        <taxon>Bacteria</taxon>
        <taxon>Bacillati</taxon>
        <taxon>Bacillota</taxon>
        <taxon>Tissierellia</taxon>
        <taxon>Tissierellales</taxon>
        <taxon>Tepidimicrobiaceae</taxon>
        <taxon>Keratinibaculum</taxon>
    </lineage>
</organism>
<dbReference type="GO" id="GO:0005737">
    <property type="term" value="C:cytoplasm"/>
    <property type="evidence" value="ECO:0007669"/>
    <property type="project" value="TreeGrafter"/>
</dbReference>
<evidence type="ECO:0000256" key="7">
    <source>
        <dbReference type="ARBA" id="ARBA00049158"/>
    </source>
</evidence>
<evidence type="ECO:0000256" key="1">
    <source>
        <dbReference type="ARBA" id="ARBA00004970"/>
    </source>
</evidence>
<dbReference type="InterPro" id="IPR003141">
    <property type="entry name" value="Pol/His_phosphatase_N"/>
</dbReference>
<evidence type="ECO:0000256" key="2">
    <source>
        <dbReference type="ARBA" id="ARBA00009152"/>
    </source>
</evidence>
<dbReference type="PANTHER" id="PTHR21039">
    <property type="entry name" value="HISTIDINOL PHOSPHATASE-RELATED"/>
    <property type="match status" value="1"/>
</dbReference>
<dbReference type="SUPFAM" id="SSF89550">
    <property type="entry name" value="PHP domain-like"/>
    <property type="match status" value="1"/>
</dbReference>
<evidence type="ECO:0000256" key="3">
    <source>
        <dbReference type="ARBA" id="ARBA00013085"/>
    </source>
</evidence>
<dbReference type="PANTHER" id="PTHR21039:SF0">
    <property type="entry name" value="HISTIDINOL-PHOSPHATASE"/>
    <property type="match status" value="1"/>
</dbReference>
<evidence type="ECO:0000256" key="4">
    <source>
        <dbReference type="ARBA" id="ARBA00022605"/>
    </source>
</evidence>
<evidence type="ECO:0000256" key="5">
    <source>
        <dbReference type="ARBA" id="ARBA00022801"/>
    </source>
</evidence>
<dbReference type="Gene3D" id="3.20.20.140">
    <property type="entry name" value="Metal-dependent hydrolases"/>
    <property type="match status" value="1"/>
</dbReference>
<gene>
    <name evidence="10" type="ORF">EDD65_11161</name>
</gene>
<comment type="pathway">
    <text evidence="1 8">Amino-acid biosynthesis; L-histidine biosynthesis; L-histidine from 5-phospho-alpha-D-ribose 1-diphosphate: step 8/9.</text>
</comment>
<proteinExistence type="inferred from homology"/>
<keyword evidence="4 8" id="KW-0028">Amino-acid biosynthesis</keyword>
<feature type="domain" description="Polymerase/histidinol phosphatase N-terminal" evidence="9">
    <location>
        <begin position="2"/>
        <end position="84"/>
    </location>
</feature>
<dbReference type="EC" id="3.1.3.15" evidence="3 8"/>
<dbReference type="Proteomes" id="UP000294567">
    <property type="component" value="Unassembled WGS sequence"/>
</dbReference>
<reference evidence="10 11" key="1">
    <citation type="submission" date="2019-03" db="EMBL/GenBank/DDBJ databases">
        <title>Genomic Encyclopedia of Type Strains, Phase IV (KMG-IV): sequencing the most valuable type-strain genomes for metagenomic binning, comparative biology and taxonomic classification.</title>
        <authorList>
            <person name="Goeker M."/>
        </authorList>
    </citation>
    <scope>NUCLEOTIDE SEQUENCE [LARGE SCALE GENOMIC DNA]</scope>
    <source>
        <strain evidence="10 11">DSM 26752</strain>
    </source>
</reference>
<dbReference type="SMART" id="SM00481">
    <property type="entry name" value="POLIIIAc"/>
    <property type="match status" value="1"/>
</dbReference>
<dbReference type="RefSeq" id="WP_132028902.1">
    <property type="nucleotide sequence ID" value="NZ_CP068564.1"/>
</dbReference>
<dbReference type="EMBL" id="SMAE01000011">
    <property type="protein sequence ID" value="TCS87498.1"/>
    <property type="molecule type" value="Genomic_DNA"/>
</dbReference>
<dbReference type="NCBIfam" id="TIGR01856">
    <property type="entry name" value="hisJ_fam"/>
    <property type="match status" value="1"/>
</dbReference>
<evidence type="ECO:0000259" key="9">
    <source>
        <dbReference type="SMART" id="SM00481"/>
    </source>
</evidence>
<dbReference type="GO" id="GO:0000105">
    <property type="term" value="P:L-histidine biosynthetic process"/>
    <property type="evidence" value="ECO:0007669"/>
    <property type="project" value="UniProtKB-UniRule"/>
</dbReference>
<evidence type="ECO:0000313" key="11">
    <source>
        <dbReference type="Proteomes" id="UP000294567"/>
    </source>
</evidence>
<keyword evidence="11" id="KW-1185">Reference proteome</keyword>
<dbReference type="InterPro" id="IPR004013">
    <property type="entry name" value="PHP_dom"/>
</dbReference>
<name>A0A4R3KRD3_9FIRM</name>
<accession>A0A4R3KRD3</accession>
<dbReference type="UniPathway" id="UPA00031">
    <property type="reaction ID" value="UER00013"/>
</dbReference>
<dbReference type="InterPro" id="IPR010140">
    <property type="entry name" value="Histidinol_P_phosphatase_HisJ"/>
</dbReference>
<evidence type="ECO:0000313" key="10">
    <source>
        <dbReference type="EMBL" id="TCS87498.1"/>
    </source>
</evidence>
<protein>
    <recommendedName>
        <fullName evidence="3 8">Histidinol-phosphatase</fullName>
        <shortName evidence="8">HolPase</shortName>
        <ecNumber evidence="3 8">3.1.3.15</ecNumber>
    </recommendedName>
</protein>
<sequence length="266" mass="31698">MYDFHVHSDFSMDCKYLMEEMVLGAIENNVKSICFTDHVDYDVTEDKIDIDFRTEDYFKKVKQVKYKYKNQIEILTGVEIGMQPHLSKRYDKLINSNPFDFVLMSIHSIEGKDIHLDNFTHGKKPIDALVEYYEYLYRCVESFDNFDVLGHIDYIDRYFEDYSTLPDFNEYKPIVEKILNLIIEKDKGLEINTASKKYGLNYYHPKLEILQLYKYLGGKVLTIGSDAHSPEYIGYDYKSAEKLLRDLEFKYIYIFKERKKYPIHIA</sequence>
<keyword evidence="6 8" id="KW-0368">Histidine biosynthesis</keyword>
<keyword evidence="5 8" id="KW-0378">Hydrolase</keyword>